<dbReference type="EMBL" id="CAXLJM020000075">
    <property type="protein sequence ID" value="CAL8128979.1"/>
    <property type="molecule type" value="Genomic_DNA"/>
</dbReference>
<reference evidence="1 3" key="1">
    <citation type="submission" date="2024-08" db="EMBL/GenBank/DDBJ databases">
        <authorList>
            <person name="Cucini C."/>
            <person name="Frati F."/>
        </authorList>
    </citation>
    <scope>NUCLEOTIDE SEQUENCE [LARGE SCALE GENOMIC DNA]</scope>
</reference>
<dbReference type="Proteomes" id="UP001642540">
    <property type="component" value="Unassembled WGS sequence"/>
</dbReference>
<evidence type="ECO:0000313" key="1">
    <source>
        <dbReference type="EMBL" id="CAL8069013.1"/>
    </source>
</evidence>
<comment type="caution">
    <text evidence="1">The sequence shown here is derived from an EMBL/GenBank/DDBJ whole genome shotgun (WGS) entry which is preliminary data.</text>
</comment>
<proteinExistence type="predicted"/>
<gene>
    <name evidence="2" type="ORF">ODALV1_LOCUS22738</name>
    <name evidence="1" type="ORF">ODALV1_LOCUS571</name>
</gene>
<evidence type="ECO:0000313" key="2">
    <source>
        <dbReference type="EMBL" id="CAL8128979.1"/>
    </source>
</evidence>
<sequence>MTLVLLCNGKPEHNSTEDFDAMDWKQIRDAVAKHIPTTTESIVHHYVQQIAHKFDGAEDRIKDVVKNEVNYVTDGVSDFL</sequence>
<organism evidence="1 3">
    <name type="scientific">Orchesella dallaii</name>
    <dbReference type="NCBI Taxonomy" id="48710"/>
    <lineage>
        <taxon>Eukaryota</taxon>
        <taxon>Metazoa</taxon>
        <taxon>Ecdysozoa</taxon>
        <taxon>Arthropoda</taxon>
        <taxon>Hexapoda</taxon>
        <taxon>Collembola</taxon>
        <taxon>Entomobryomorpha</taxon>
        <taxon>Entomobryoidea</taxon>
        <taxon>Orchesellidae</taxon>
        <taxon>Orchesellinae</taxon>
        <taxon>Orchesella</taxon>
    </lineage>
</organism>
<dbReference type="EMBL" id="CAXLJM020000003">
    <property type="protein sequence ID" value="CAL8069013.1"/>
    <property type="molecule type" value="Genomic_DNA"/>
</dbReference>
<keyword evidence="3" id="KW-1185">Reference proteome</keyword>
<protein>
    <submittedName>
        <fullName evidence="1">Uncharacterized protein</fullName>
    </submittedName>
</protein>
<name>A0ABP1PJ27_9HEXA</name>
<accession>A0ABP1PJ27</accession>
<evidence type="ECO:0000313" key="3">
    <source>
        <dbReference type="Proteomes" id="UP001642540"/>
    </source>
</evidence>